<protein>
    <submittedName>
        <fullName evidence="1">Uncharacterized protein</fullName>
    </submittedName>
</protein>
<evidence type="ECO:0000313" key="1">
    <source>
        <dbReference type="EMBL" id="TFK73506.1"/>
    </source>
</evidence>
<evidence type="ECO:0000313" key="2">
    <source>
        <dbReference type="Proteomes" id="UP000308600"/>
    </source>
</evidence>
<dbReference type="EMBL" id="ML208275">
    <property type="protein sequence ID" value="TFK73506.1"/>
    <property type="molecule type" value="Genomic_DNA"/>
</dbReference>
<proteinExistence type="predicted"/>
<dbReference type="Proteomes" id="UP000308600">
    <property type="component" value="Unassembled WGS sequence"/>
</dbReference>
<keyword evidence="2" id="KW-1185">Reference proteome</keyword>
<organism evidence="1 2">
    <name type="scientific">Pluteus cervinus</name>
    <dbReference type="NCBI Taxonomy" id="181527"/>
    <lineage>
        <taxon>Eukaryota</taxon>
        <taxon>Fungi</taxon>
        <taxon>Dikarya</taxon>
        <taxon>Basidiomycota</taxon>
        <taxon>Agaricomycotina</taxon>
        <taxon>Agaricomycetes</taxon>
        <taxon>Agaricomycetidae</taxon>
        <taxon>Agaricales</taxon>
        <taxon>Pluteineae</taxon>
        <taxon>Pluteaceae</taxon>
        <taxon>Pluteus</taxon>
    </lineage>
</organism>
<name>A0ACD3B6N9_9AGAR</name>
<gene>
    <name evidence="1" type="ORF">BDN72DRAFT_184636</name>
</gene>
<reference evidence="1 2" key="1">
    <citation type="journal article" date="2019" name="Nat. Ecol. Evol.">
        <title>Megaphylogeny resolves global patterns of mushroom evolution.</title>
        <authorList>
            <person name="Varga T."/>
            <person name="Krizsan K."/>
            <person name="Foldi C."/>
            <person name="Dima B."/>
            <person name="Sanchez-Garcia M."/>
            <person name="Sanchez-Ramirez S."/>
            <person name="Szollosi G.J."/>
            <person name="Szarkandi J.G."/>
            <person name="Papp V."/>
            <person name="Albert L."/>
            <person name="Andreopoulos W."/>
            <person name="Angelini C."/>
            <person name="Antonin V."/>
            <person name="Barry K.W."/>
            <person name="Bougher N.L."/>
            <person name="Buchanan P."/>
            <person name="Buyck B."/>
            <person name="Bense V."/>
            <person name="Catcheside P."/>
            <person name="Chovatia M."/>
            <person name="Cooper J."/>
            <person name="Damon W."/>
            <person name="Desjardin D."/>
            <person name="Finy P."/>
            <person name="Geml J."/>
            <person name="Haridas S."/>
            <person name="Hughes K."/>
            <person name="Justo A."/>
            <person name="Karasinski D."/>
            <person name="Kautmanova I."/>
            <person name="Kiss B."/>
            <person name="Kocsube S."/>
            <person name="Kotiranta H."/>
            <person name="LaButti K.M."/>
            <person name="Lechner B.E."/>
            <person name="Liimatainen K."/>
            <person name="Lipzen A."/>
            <person name="Lukacs Z."/>
            <person name="Mihaltcheva S."/>
            <person name="Morgado L.N."/>
            <person name="Niskanen T."/>
            <person name="Noordeloos M.E."/>
            <person name="Ohm R.A."/>
            <person name="Ortiz-Santana B."/>
            <person name="Ovrebo C."/>
            <person name="Racz N."/>
            <person name="Riley R."/>
            <person name="Savchenko A."/>
            <person name="Shiryaev A."/>
            <person name="Soop K."/>
            <person name="Spirin V."/>
            <person name="Szebenyi C."/>
            <person name="Tomsovsky M."/>
            <person name="Tulloss R.E."/>
            <person name="Uehling J."/>
            <person name="Grigoriev I.V."/>
            <person name="Vagvolgyi C."/>
            <person name="Papp T."/>
            <person name="Martin F.M."/>
            <person name="Miettinen O."/>
            <person name="Hibbett D.S."/>
            <person name="Nagy L.G."/>
        </authorList>
    </citation>
    <scope>NUCLEOTIDE SEQUENCE [LARGE SCALE GENOMIC DNA]</scope>
    <source>
        <strain evidence="1 2">NL-1719</strain>
    </source>
</reference>
<accession>A0ACD3B6N9</accession>
<sequence>MIWNLCSAAIRRSAHHHYAVILPLSRLSGGLRVHLLRHSYLILDCCSDWWKTG</sequence>